<keyword evidence="3" id="KW-1185">Reference proteome</keyword>
<name>A0ABU3XB27_9BACI</name>
<evidence type="ECO:0008006" key="4">
    <source>
        <dbReference type="Google" id="ProtNLM"/>
    </source>
</evidence>
<keyword evidence="1" id="KW-0812">Transmembrane</keyword>
<evidence type="ECO:0000313" key="3">
    <source>
        <dbReference type="Proteomes" id="UP001287282"/>
    </source>
</evidence>
<accession>A0ABU3XB27</accession>
<gene>
    <name evidence="2" type="ORF">RYX56_11955</name>
</gene>
<organism evidence="2 3">
    <name type="scientific">Alkalihalophilus lindianensis</name>
    <dbReference type="NCBI Taxonomy" id="1630542"/>
    <lineage>
        <taxon>Bacteria</taxon>
        <taxon>Bacillati</taxon>
        <taxon>Bacillota</taxon>
        <taxon>Bacilli</taxon>
        <taxon>Bacillales</taxon>
        <taxon>Bacillaceae</taxon>
        <taxon>Alkalihalophilus</taxon>
    </lineage>
</organism>
<sequence>MRELILSDMSLDAMPATGMGGISTTTRVLLILFAGALAFGAALFFLNFRRKQEA</sequence>
<comment type="caution">
    <text evidence="2">The sequence shown here is derived from an EMBL/GenBank/DDBJ whole genome shotgun (WGS) entry which is preliminary data.</text>
</comment>
<keyword evidence="1" id="KW-1133">Transmembrane helix</keyword>
<keyword evidence="1" id="KW-0472">Membrane</keyword>
<dbReference type="Proteomes" id="UP001287282">
    <property type="component" value="Unassembled WGS sequence"/>
</dbReference>
<proteinExistence type="predicted"/>
<dbReference type="RefSeq" id="WP_317122276.1">
    <property type="nucleotide sequence ID" value="NZ_JAWJBA010000003.1"/>
</dbReference>
<reference evidence="2 3" key="1">
    <citation type="submission" date="2023-10" db="EMBL/GenBank/DDBJ databases">
        <title>Screening of Alkalihalobacillus lindianensis BZ-TG-R113 and Its Alleviation of Salt Stress on Rapeseed Growth.</title>
        <authorList>
            <person name="Zhao B."/>
            <person name="Guo T."/>
        </authorList>
    </citation>
    <scope>NUCLEOTIDE SEQUENCE [LARGE SCALE GENOMIC DNA]</scope>
    <source>
        <strain evidence="2 3">BZ-TG-R113</strain>
    </source>
</reference>
<evidence type="ECO:0000256" key="1">
    <source>
        <dbReference type="SAM" id="Phobius"/>
    </source>
</evidence>
<evidence type="ECO:0000313" key="2">
    <source>
        <dbReference type="EMBL" id="MDV2685086.1"/>
    </source>
</evidence>
<feature type="transmembrane region" description="Helical" evidence="1">
    <location>
        <begin position="28"/>
        <end position="48"/>
    </location>
</feature>
<protein>
    <recommendedName>
        <fullName evidence="4">Gram-positive cocci surface proteins LPxTG domain-containing protein</fullName>
    </recommendedName>
</protein>
<dbReference type="EMBL" id="JAWJBA010000003">
    <property type="protein sequence ID" value="MDV2685086.1"/>
    <property type="molecule type" value="Genomic_DNA"/>
</dbReference>